<reference evidence="14" key="5">
    <citation type="submission" date="2022-06" db="EMBL/GenBank/DDBJ databases">
        <title>Isolation of gut microbiota from human fecal samples.</title>
        <authorList>
            <person name="Pamer E.G."/>
            <person name="Barat B."/>
            <person name="Waligurski E."/>
            <person name="Medina S."/>
            <person name="Paddock L."/>
            <person name="Mostad J."/>
        </authorList>
    </citation>
    <scope>NUCLEOTIDE SEQUENCE</scope>
    <source>
        <strain evidence="14">DFI.6.24</strain>
    </source>
</reference>
<evidence type="ECO:0000313" key="13">
    <source>
        <dbReference type="EMBL" id="MCB8562202.1"/>
    </source>
</evidence>
<evidence type="ECO:0000256" key="5">
    <source>
        <dbReference type="ARBA" id="ARBA00022691"/>
    </source>
</evidence>
<keyword evidence="16" id="KW-1185">Reference proteome</keyword>
<keyword evidence="5 10" id="KW-0949">S-adenosyl-L-methionine</keyword>
<evidence type="ECO:0000313" key="17">
    <source>
        <dbReference type="Proteomes" id="UP000593842"/>
    </source>
</evidence>
<comment type="catalytic activity">
    <reaction evidence="10">
        <text>glycyl-[formate C-acetyltransferase] + reduced [flavodoxin] + S-adenosyl-L-methionine = glycin-2-yl radical-[formate C-acetyltransferase] + semiquinone [flavodoxin] + 5'-deoxyadenosine + L-methionine + H(+)</text>
        <dbReference type="Rhea" id="RHEA:19225"/>
        <dbReference type="Rhea" id="RHEA-COMP:10622"/>
        <dbReference type="Rhea" id="RHEA-COMP:12190"/>
        <dbReference type="Rhea" id="RHEA-COMP:12191"/>
        <dbReference type="Rhea" id="RHEA-COMP:14480"/>
        <dbReference type="ChEBI" id="CHEBI:15378"/>
        <dbReference type="ChEBI" id="CHEBI:17319"/>
        <dbReference type="ChEBI" id="CHEBI:29947"/>
        <dbReference type="ChEBI" id="CHEBI:32722"/>
        <dbReference type="ChEBI" id="CHEBI:57618"/>
        <dbReference type="ChEBI" id="CHEBI:57844"/>
        <dbReference type="ChEBI" id="CHEBI:59789"/>
        <dbReference type="ChEBI" id="CHEBI:140311"/>
        <dbReference type="EC" id="1.97.1.4"/>
    </reaction>
</comment>
<comment type="similarity">
    <text evidence="2 10">Belongs to the organic radical-activating enzymes family.</text>
</comment>
<dbReference type="Gene3D" id="3.20.20.70">
    <property type="entry name" value="Aldolase class I"/>
    <property type="match status" value="1"/>
</dbReference>
<reference evidence="13" key="4">
    <citation type="submission" date="2021-10" db="EMBL/GenBank/DDBJ databases">
        <title>Collection of gut derived symbiotic bacterial strains cultured from healthy donors.</title>
        <authorList>
            <person name="Lin H."/>
            <person name="Littmann E."/>
            <person name="Kohout C."/>
            <person name="Pamer E.G."/>
        </authorList>
    </citation>
    <scope>NUCLEOTIDE SEQUENCE</scope>
    <source>
        <strain evidence="13">DFI.5.2</strain>
    </source>
</reference>
<dbReference type="Proteomes" id="UP000593842">
    <property type="component" value="Chromosome"/>
</dbReference>
<dbReference type="SUPFAM" id="SSF102114">
    <property type="entry name" value="Radical SAM enzymes"/>
    <property type="match status" value="1"/>
</dbReference>
<proteinExistence type="inferred from homology"/>
<evidence type="ECO:0000256" key="7">
    <source>
        <dbReference type="ARBA" id="ARBA00023002"/>
    </source>
</evidence>
<dbReference type="PROSITE" id="PS01087">
    <property type="entry name" value="RADICAL_ACTIVATING"/>
    <property type="match status" value="1"/>
</dbReference>
<keyword evidence="10" id="KW-0963">Cytoplasm</keyword>
<dbReference type="GO" id="GO:0005737">
    <property type="term" value="C:cytoplasm"/>
    <property type="evidence" value="ECO:0007669"/>
    <property type="project" value="UniProtKB-SubCell"/>
</dbReference>
<dbReference type="RefSeq" id="WP_022002484.1">
    <property type="nucleotide sequence ID" value="NZ_AP024085.1"/>
</dbReference>
<comment type="cofactor">
    <cofactor evidence="10">
        <name>[4Fe-4S] cluster</name>
        <dbReference type="ChEBI" id="CHEBI:49883"/>
    </cofactor>
    <text evidence="10">Binds 1 [4Fe-4S] cluster. The cluster is coordinated with 3 cysteines and an exchangeable S-adenosyl-L-methionine.</text>
</comment>
<dbReference type="InterPro" id="IPR001989">
    <property type="entry name" value="Radical_activat_CS"/>
</dbReference>
<name>A0A2T3FX34_9FIRM</name>
<dbReference type="PANTHER" id="PTHR30352:SF5">
    <property type="entry name" value="PYRUVATE FORMATE-LYASE 1-ACTIVATING ENZYME"/>
    <property type="match status" value="1"/>
</dbReference>
<dbReference type="Pfam" id="PF04055">
    <property type="entry name" value="Radical_SAM"/>
    <property type="match status" value="1"/>
</dbReference>
<comment type="function">
    <text evidence="1 10">Activation of pyruvate formate-lyase under anaerobic conditions by generation of an organic free radical, using S-adenosylmethionine and reduced flavodoxin as cosubstrates to produce 5'-deoxy-adenosine.</text>
</comment>
<keyword evidence="9 10" id="KW-0411">Iron-sulfur</keyword>
<reference evidence="15 16" key="1">
    <citation type="journal article" date="2019" name="Int. J. Syst. Evol. Microbiol.">
        <title>Faecalibacillus intestinalis gen. nov., sp. nov. and Faecalibacillus faecis sp. nov., isolated from human faeces.</title>
        <authorList>
            <person name="Seo B."/>
            <person name="Jeon K."/>
            <person name="Baek I."/>
            <person name="Lee Y.M."/>
            <person name="Baek K."/>
            <person name="Ko G."/>
        </authorList>
    </citation>
    <scope>NUCLEOTIDE SEQUENCE [LARGE SCALE GENOMIC DNA]</scope>
    <source>
        <strain evidence="15 16">SNUG30099</strain>
    </source>
</reference>
<evidence type="ECO:0000256" key="1">
    <source>
        <dbReference type="ARBA" id="ARBA00003141"/>
    </source>
</evidence>
<reference evidence="12" key="2">
    <citation type="journal article" date="2020" name="Microbiol. Resour. Announc.">
        <title>Complete Genome Sequence of Faecalibacillus intestinalis JCM 34082, Isolated from Feces from a Healthy Japanese Female.</title>
        <authorList>
            <person name="Sakamoto M."/>
            <person name="Ikeyama N."/>
            <person name="Toyoda A."/>
            <person name="Murakami T."/>
            <person name="Mori H."/>
            <person name="Ohkuma M."/>
        </authorList>
    </citation>
    <scope>NUCLEOTIDE SEQUENCE</scope>
    <source>
        <strain evidence="12">14EGH31</strain>
    </source>
</reference>
<keyword evidence="6 10" id="KW-0479">Metal-binding</keyword>
<protein>
    <recommendedName>
        <fullName evidence="3 10">Pyruvate formate-lyase-activating enzyme</fullName>
        <ecNumber evidence="10">1.97.1.4</ecNumber>
    </recommendedName>
</protein>
<keyword evidence="15" id="KW-0456">Lyase</keyword>
<dbReference type="EMBL" id="JAJDKQ010000018">
    <property type="protein sequence ID" value="MCB8562202.1"/>
    <property type="molecule type" value="Genomic_DNA"/>
</dbReference>
<dbReference type="InterPro" id="IPR007197">
    <property type="entry name" value="rSAM"/>
</dbReference>
<keyword evidence="4 10" id="KW-0004">4Fe-4S</keyword>
<dbReference type="GeneID" id="70580830"/>
<evidence type="ECO:0000256" key="10">
    <source>
        <dbReference type="RuleBase" id="RU362053"/>
    </source>
</evidence>
<dbReference type="EMBL" id="PYLQ01000015">
    <property type="protein sequence ID" value="PST39839.1"/>
    <property type="molecule type" value="Genomic_DNA"/>
</dbReference>
<keyword evidence="8 10" id="KW-0408">Iron</keyword>
<evidence type="ECO:0000256" key="2">
    <source>
        <dbReference type="ARBA" id="ARBA00009777"/>
    </source>
</evidence>
<evidence type="ECO:0000259" key="11">
    <source>
        <dbReference type="PROSITE" id="PS51918"/>
    </source>
</evidence>
<feature type="domain" description="Radical SAM core" evidence="11">
    <location>
        <begin position="16"/>
        <end position="251"/>
    </location>
</feature>
<dbReference type="Proteomes" id="UP000240974">
    <property type="component" value="Unassembled WGS sequence"/>
</dbReference>
<dbReference type="InterPro" id="IPR012838">
    <property type="entry name" value="PFL1_activating"/>
</dbReference>
<dbReference type="PROSITE" id="PS51918">
    <property type="entry name" value="RADICAL_SAM"/>
    <property type="match status" value="1"/>
</dbReference>
<dbReference type="GO" id="GO:0016829">
    <property type="term" value="F:lyase activity"/>
    <property type="evidence" value="ECO:0007669"/>
    <property type="project" value="UniProtKB-KW"/>
</dbReference>
<evidence type="ECO:0000256" key="3">
    <source>
        <dbReference type="ARBA" id="ARBA00021356"/>
    </source>
</evidence>
<dbReference type="InterPro" id="IPR012839">
    <property type="entry name" value="Organic_radical_activase"/>
</dbReference>
<dbReference type="GO" id="GO:0046872">
    <property type="term" value="F:metal ion binding"/>
    <property type="evidence" value="ECO:0007669"/>
    <property type="project" value="UniProtKB-UniRule"/>
</dbReference>
<dbReference type="KEGG" id="fit:Fi14EGH31_23900"/>
<dbReference type="SFLD" id="SFLDS00029">
    <property type="entry name" value="Radical_SAM"/>
    <property type="match status" value="1"/>
</dbReference>
<dbReference type="GO" id="GO:0043365">
    <property type="term" value="F:[formate-C-acetyltransferase]-activating enzyme activity"/>
    <property type="evidence" value="ECO:0007669"/>
    <property type="project" value="UniProtKB-UniRule"/>
</dbReference>
<reference evidence="17" key="3">
    <citation type="submission" date="2020-09" db="EMBL/GenBank/DDBJ databases">
        <title>Complete genome sequencing of Faecalibacillus intestinalis strain 14EGH31.</title>
        <authorList>
            <person name="Sakamoto M."/>
            <person name="Murakami T."/>
            <person name="Mori H."/>
        </authorList>
    </citation>
    <scope>NUCLEOTIDE SEQUENCE [LARGE SCALE GENOMIC DNA]</scope>
    <source>
        <strain evidence="17">14EGH31</strain>
    </source>
</reference>
<dbReference type="NCBIfam" id="TIGR02493">
    <property type="entry name" value="PFLA"/>
    <property type="match status" value="1"/>
</dbReference>
<dbReference type="Proteomes" id="UP001197827">
    <property type="component" value="Unassembled WGS sequence"/>
</dbReference>
<dbReference type="InterPro" id="IPR058240">
    <property type="entry name" value="rSAM_sf"/>
</dbReference>
<dbReference type="CDD" id="cd01335">
    <property type="entry name" value="Radical_SAM"/>
    <property type="match status" value="1"/>
</dbReference>
<keyword evidence="15" id="KW-0670">Pyruvate</keyword>
<accession>A0A2T3FX34</accession>
<evidence type="ECO:0000256" key="8">
    <source>
        <dbReference type="ARBA" id="ARBA00023004"/>
    </source>
</evidence>
<dbReference type="Proteomes" id="UP001204814">
    <property type="component" value="Unassembled WGS sequence"/>
</dbReference>
<dbReference type="EMBL" id="AP024085">
    <property type="protein sequence ID" value="BCL58678.1"/>
    <property type="molecule type" value="Genomic_DNA"/>
</dbReference>
<dbReference type="EMBL" id="JANGBO010000013">
    <property type="protein sequence ID" value="MCQ5062453.1"/>
    <property type="molecule type" value="Genomic_DNA"/>
</dbReference>
<dbReference type="SFLD" id="SFLDG01066">
    <property type="entry name" value="organic_radical-activating_enz"/>
    <property type="match status" value="1"/>
</dbReference>
<dbReference type="EC" id="1.97.1.4" evidence="10"/>
<keyword evidence="7 10" id="KW-0560">Oxidoreductase</keyword>
<evidence type="ECO:0000256" key="4">
    <source>
        <dbReference type="ARBA" id="ARBA00022485"/>
    </source>
</evidence>
<dbReference type="PANTHER" id="PTHR30352">
    <property type="entry name" value="PYRUVATE FORMATE-LYASE-ACTIVATING ENZYME"/>
    <property type="match status" value="1"/>
</dbReference>
<evidence type="ECO:0000256" key="9">
    <source>
        <dbReference type="ARBA" id="ARBA00023014"/>
    </source>
</evidence>
<organism evidence="15 16">
    <name type="scientific">Faecalibacillus intestinalis</name>
    <dbReference type="NCBI Taxonomy" id="1982626"/>
    <lineage>
        <taxon>Bacteria</taxon>
        <taxon>Bacillati</taxon>
        <taxon>Bacillota</taxon>
        <taxon>Erysipelotrichia</taxon>
        <taxon>Erysipelotrichales</taxon>
        <taxon>Coprobacillaceae</taxon>
        <taxon>Faecalibacillus</taxon>
    </lineage>
</organism>
<dbReference type="AlphaFoldDB" id="A0A2T3FX34"/>
<comment type="subcellular location">
    <subcellularLocation>
        <location evidence="10">Cytoplasm</location>
    </subcellularLocation>
</comment>
<evidence type="ECO:0000313" key="16">
    <source>
        <dbReference type="Proteomes" id="UP000240974"/>
    </source>
</evidence>
<dbReference type="InterPro" id="IPR034457">
    <property type="entry name" value="Organic_radical-activating"/>
</dbReference>
<gene>
    <name evidence="15" type="primary">pflA</name>
    <name evidence="15" type="ORF">C7U54_10150</name>
    <name evidence="12" type="ORF">Fi14EGH31_23900</name>
    <name evidence="13" type="ORF">LJD74_09365</name>
    <name evidence="14" type="ORF">NE542_11570</name>
</gene>
<evidence type="ECO:0000313" key="15">
    <source>
        <dbReference type="EMBL" id="PST39839.1"/>
    </source>
</evidence>
<dbReference type="InterPro" id="IPR013785">
    <property type="entry name" value="Aldolase_TIM"/>
</dbReference>
<sequence length="251" mass="29348">METIGRIHSIESFGSVDGPGVRYIYFLHGCPLRCQFCHNPDTWGSKKYEEYTPEKALQQAMKYKTYWGKKGGITISGGEPLAQIDFVLELFKLAKKEGINTCIDTSGGCFTREEPFFSKFNELMEYTDLLLVDIKEINNERHQLLTGRSNENILDMARYLSEIDKPIWIRHVLVPERSDYDEDLIELDHFISTLSNVYRVEILPYHTLGVFKWEELNIPYQLEGIKPPVKERVENAKRLLHVDRYTRYLDN</sequence>
<evidence type="ECO:0000313" key="14">
    <source>
        <dbReference type="EMBL" id="MCQ5062453.1"/>
    </source>
</evidence>
<dbReference type="PIRSF" id="PIRSF000371">
    <property type="entry name" value="PFL_act_enz"/>
    <property type="match status" value="1"/>
</dbReference>
<evidence type="ECO:0000256" key="6">
    <source>
        <dbReference type="ARBA" id="ARBA00022723"/>
    </source>
</evidence>
<evidence type="ECO:0000313" key="12">
    <source>
        <dbReference type="EMBL" id="BCL58678.1"/>
    </source>
</evidence>
<dbReference type="GO" id="GO:0051539">
    <property type="term" value="F:4 iron, 4 sulfur cluster binding"/>
    <property type="evidence" value="ECO:0007669"/>
    <property type="project" value="UniProtKB-UniRule"/>
</dbReference>